<comment type="caution">
    <text evidence="1">The sequence shown here is derived from an EMBL/GenBank/DDBJ whole genome shotgun (WGS) entry which is preliminary data.</text>
</comment>
<sequence>MEKAKKSWPAPALSLDRGMEPNLSYVLQPYQMVNHETEILGVRSGFFRRLSRWKPQALQSCLVSVDGNDAKLLCLDLGQDFAIIKQTIASHFNVAQISKISFLVTSYGVGPVSTELGADTLPLARLEPHLVFRATSVQ</sequence>
<proteinExistence type="predicted"/>
<name>A0ABQ8U1R9_9EUKA</name>
<reference evidence="1" key="1">
    <citation type="journal article" date="2022" name="bioRxiv">
        <title>Genomics of Preaxostyla Flagellates Illuminates Evolutionary Transitions and the Path Towards Mitochondrial Loss.</title>
        <authorList>
            <person name="Novak L.V.F."/>
            <person name="Treitli S.C."/>
            <person name="Pyrih J."/>
            <person name="Halakuc P."/>
            <person name="Pipaliya S.V."/>
            <person name="Vacek V."/>
            <person name="Brzon O."/>
            <person name="Soukal P."/>
            <person name="Eme L."/>
            <person name="Dacks J.B."/>
            <person name="Karnkowska A."/>
            <person name="Elias M."/>
            <person name="Hampl V."/>
        </authorList>
    </citation>
    <scope>NUCLEOTIDE SEQUENCE</scope>
    <source>
        <strain evidence="1">RCP-MX</strain>
    </source>
</reference>
<accession>A0ABQ8U1R9</accession>
<protein>
    <submittedName>
        <fullName evidence="1">Uncharacterized protein</fullName>
    </submittedName>
</protein>
<dbReference type="Proteomes" id="UP001141327">
    <property type="component" value="Unassembled WGS sequence"/>
</dbReference>
<evidence type="ECO:0000313" key="2">
    <source>
        <dbReference type="Proteomes" id="UP001141327"/>
    </source>
</evidence>
<organism evidence="1 2">
    <name type="scientific">Paratrimastix pyriformis</name>
    <dbReference type="NCBI Taxonomy" id="342808"/>
    <lineage>
        <taxon>Eukaryota</taxon>
        <taxon>Metamonada</taxon>
        <taxon>Preaxostyla</taxon>
        <taxon>Paratrimastigidae</taxon>
        <taxon>Paratrimastix</taxon>
    </lineage>
</organism>
<keyword evidence="2" id="KW-1185">Reference proteome</keyword>
<dbReference type="EMBL" id="JAPMOS010000521">
    <property type="protein sequence ID" value="KAJ4452423.1"/>
    <property type="molecule type" value="Genomic_DNA"/>
</dbReference>
<evidence type="ECO:0000313" key="1">
    <source>
        <dbReference type="EMBL" id="KAJ4452423.1"/>
    </source>
</evidence>
<gene>
    <name evidence="1" type="ORF">PAPYR_13438</name>
</gene>